<keyword evidence="1" id="KW-0812">Transmembrane</keyword>
<dbReference type="Proteomes" id="UP000807025">
    <property type="component" value="Unassembled WGS sequence"/>
</dbReference>
<dbReference type="InterPro" id="IPR019419">
    <property type="entry name" value="AIM19"/>
</dbReference>
<reference evidence="2" key="1">
    <citation type="submission" date="2020-11" db="EMBL/GenBank/DDBJ databases">
        <authorList>
            <consortium name="DOE Joint Genome Institute"/>
            <person name="Ahrendt S."/>
            <person name="Riley R."/>
            <person name="Andreopoulos W."/>
            <person name="Labutti K."/>
            <person name="Pangilinan J."/>
            <person name="Ruiz-Duenas F.J."/>
            <person name="Barrasa J.M."/>
            <person name="Sanchez-Garcia M."/>
            <person name="Camarero S."/>
            <person name="Miyauchi S."/>
            <person name="Serrano A."/>
            <person name="Linde D."/>
            <person name="Babiker R."/>
            <person name="Drula E."/>
            <person name="Ayuso-Fernandez I."/>
            <person name="Pacheco R."/>
            <person name="Padilla G."/>
            <person name="Ferreira P."/>
            <person name="Barriuso J."/>
            <person name="Kellner H."/>
            <person name="Castanera R."/>
            <person name="Alfaro M."/>
            <person name="Ramirez L."/>
            <person name="Pisabarro A.G."/>
            <person name="Kuo A."/>
            <person name="Tritt A."/>
            <person name="Lipzen A."/>
            <person name="He G."/>
            <person name="Yan M."/>
            <person name="Ng V."/>
            <person name="Cullen D."/>
            <person name="Martin F."/>
            <person name="Rosso M.-N."/>
            <person name="Henrissat B."/>
            <person name="Hibbett D."/>
            <person name="Martinez A.T."/>
            <person name="Grigoriev I.V."/>
        </authorList>
    </citation>
    <scope>NUCLEOTIDE SEQUENCE</scope>
    <source>
        <strain evidence="2">ATCC 90797</strain>
    </source>
</reference>
<sequence length="143" mass="15353">MSRTSENQSPVSQSNLVAAQEQDAGIFTAFRPYAHSKAPMYLLSSLFGVSALLPPGLFRPQANIPNFLFRAGFSAIYGGAGYVLSTGDTRNGCGISTAWCIAYLMLNARKTLTAPRHPLGLLLTGSVTACTALYGTEYFVYQD</sequence>
<protein>
    <submittedName>
        <fullName evidence="2">Uncharacterized protein</fullName>
    </submittedName>
</protein>
<keyword evidence="1" id="KW-0472">Membrane</keyword>
<dbReference type="PANTHER" id="PTHR28177:SF1">
    <property type="entry name" value="ALTERED INHERITANCE OF MITOCHONDRIA PROTEIN 19, MITOCHONDRIAL"/>
    <property type="match status" value="1"/>
</dbReference>
<dbReference type="AlphaFoldDB" id="A0A9P6A4J6"/>
<dbReference type="Pfam" id="PF10315">
    <property type="entry name" value="Aim19"/>
    <property type="match status" value="1"/>
</dbReference>
<dbReference type="OrthoDB" id="5554402at2759"/>
<evidence type="ECO:0000313" key="3">
    <source>
        <dbReference type="Proteomes" id="UP000807025"/>
    </source>
</evidence>
<accession>A0A9P6A4J6</accession>
<evidence type="ECO:0000313" key="2">
    <source>
        <dbReference type="EMBL" id="KAF9498917.1"/>
    </source>
</evidence>
<dbReference type="PANTHER" id="PTHR28177">
    <property type="entry name" value="ALTERED INHERITANCE OF MITOCHONDRIA PROTEIN 19, MITOCHONDRIAL"/>
    <property type="match status" value="1"/>
</dbReference>
<organism evidence="2 3">
    <name type="scientific">Pleurotus eryngii</name>
    <name type="common">Boletus of the steppes</name>
    <dbReference type="NCBI Taxonomy" id="5323"/>
    <lineage>
        <taxon>Eukaryota</taxon>
        <taxon>Fungi</taxon>
        <taxon>Dikarya</taxon>
        <taxon>Basidiomycota</taxon>
        <taxon>Agaricomycotina</taxon>
        <taxon>Agaricomycetes</taxon>
        <taxon>Agaricomycetidae</taxon>
        <taxon>Agaricales</taxon>
        <taxon>Pleurotineae</taxon>
        <taxon>Pleurotaceae</taxon>
        <taxon>Pleurotus</taxon>
    </lineage>
</organism>
<comment type="caution">
    <text evidence="2">The sequence shown here is derived from an EMBL/GenBank/DDBJ whole genome shotgun (WGS) entry which is preliminary data.</text>
</comment>
<keyword evidence="1" id="KW-1133">Transmembrane helix</keyword>
<evidence type="ECO:0000256" key="1">
    <source>
        <dbReference type="SAM" id="Phobius"/>
    </source>
</evidence>
<feature type="transmembrane region" description="Helical" evidence="1">
    <location>
        <begin position="118"/>
        <end position="141"/>
    </location>
</feature>
<name>A0A9P6A4J6_PLEER</name>
<proteinExistence type="predicted"/>
<keyword evidence="3" id="KW-1185">Reference proteome</keyword>
<gene>
    <name evidence="2" type="ORF">BDN71DRAFT_1503630</name>
</gene>
<dbReference type="GO" id="GO:0005739">
    <property type="term" value="C:mitochondrion"/>
    <property type="evidence" value="ECO:0007669"/>
    <property type="project" value="TreeGrafter"/>
</dbReference>
<dbReference type="EMBL" id="MU154535">
    <property type="protein sequence ID" value="KAF9498917.1"/>
    <property type="molecule type" value="Genomic_DNA"/>
</dbReference>